<sequence length="126" mass="13678">MRNFLHQIDPLKAQLHQNQTERDAHGPASGPAGVLITVNVEVEVFLRHFVVGAVFTHVGQRFIKRGLQLAIVLTQADAGTITEELFVFNGRTGKGKIFTGRLLEEASLAATSSCNAASRRPAARSE</sequence>
<protein>
    <submittedName>
        <fullName evidence="1">Uncharacterized protein</fullName>
    </submittedName>
</protein>
<reference evidence="1 2" key="1">
    <citation type="submission" date="2018-06" db="EMBL/GenBank/DDBJ databases">
        <authorList>
            <consortium name="Pathogen Informatics"/>
            <person name="Doyle S."/>
        </authorList>
    </citation>
    <scope>NUCLEOTIDE SEQUENCE [LARGE SCALE GENOMIC DNA]</scope>
    <source>
        <strain evidence="1 2">NCTC11694</strain>
    </source>
</reference>
<evidence type="ECO:0000313" key="2">
    <source>
        <dbReference type="Proteomes" id="UP000255050"/>
    </source>
</evidence>
<accession>A0A7H4MUL7</accession>
<organism evidence="1 2">
    <name type="scientific">Klebsiella michiganensis</name>
    <dbReference type="NCBI Taxonomy" id="1134687"/>
    <lineage>
        <taxon>Bacteria</taxon>
        <taxon>Pseudomonadati</taxon>
        <taxon>Pseudomonadota</taxon>
        <taxon>Gammaproteobacteria</taxon>
        <taxon>Enterobacterales</taxon>
        <taxon>Enterobacteriaceae</taxon>
        <taxon>Klebsiella/Raoultella group</taxon>
        <taxon>Klebsiella</taxon>
    </lineage>
</organism>
<dbReference type="EMBL" id="UGJR01000005">
    <property type="protein sequence ID" value="STT04193.1"/>
    <property type="molecule type" value="Genomic_DNA"/>
</dbReference>
<dbReference type="Proteomes" id="UP000255050">
    <property type="component" value="Unassembled WGS sequence"/>
</dbReference>
<proteinExistence type="predicted"/>
<comment type="caution">
    <text evidence="1">The sequence shown here is derived from an EMBL/GenBank/DDBJ whole genome shotgun (WGS) entry which is preliminary data.</text>
</comment>
<evidence type="ECO:0000313" key="1">
    <source>
        <dbReference type="EMBL" id="STT04193.1"/>
    </source>
</evidence>
<dbReference type="AlphaFoldDB" id="A0A7H4MUL7"/>
<name>A0A7H4MUL7_9ENTR</name>
<gene>
    <name evidence="1" type="ORF">NCTC11694_06371</name>
</gene>